<evidence type="ECO:0000256" key="2">
    <source>
        <dbReference type="ARBA" id="ARBA00022723"/>
    </source>
</evidence>
<dbReference type="InterPro" id="IPR036236">
    <property type="entry name" value="Znf_C2H2_sf"/>
</dbReference>
<keyword evidence="11" id="KW-1185">Reference proteome</keyword>
<organism evidence="10 11">
    <name type="scientific">Rhodnius prolixus</name>
    <name type="common">Triatomid bug</name>
    <dbReference type="NCBI Taxonomy" id="13249"/>
    <lineage>
        <taxon>Eukaryota</taxon>
        <taxon>Metazoa</taxon>
        <taxon>Ecdysozoa</taxon>
        <taxon>Arthropoda</taxon>
        <taxon>Hexapoda</taxon>
        <taxon>Insecta</taxon>
        <taxon>Pterygota</taxon>
        <taxon>Neoptera</taxon>
        <taxon>Paraneoptera</taxon>
        <taxon>Hemiptera</taxon>
        <taxon>Heteroptera</taxon>
        <taxon>Panheteroptera</taxon>
        <taxon>Cimicomorpha</taxon>
        <taxon>Reduviidae</taxon>
        <taxon>Triatominae</taxon>
        <taxon>Rhodnius</taxon>
    </lineage>
</organism>
<evidence type="ECO:0000256" key="4">
    <source>
        <dbReference type="ARBA" id="ARBA00022771"/>
    </source>
</evidence>
<keyword evidence="5" id="KW-0862">Zinc</keyword>
<dbReference type="RefSeq" id="XP_073998288.1">
    <property type="nucleotide sequence ID" value="XM_074142187.1"/>
</dbReference>
<evidence type="ECO:0000256" key="6">
    <source>
        <dbReference type="ARBA" id="ARBA00023015"/>
    </source>
</evidence>
<keyword evidence="3" id="KW-0677">Repeat</keyword>
<feature type="domain" description="C2H2-type" evidence="9">
    <location>
        <begin position="56"/>
        <end position="83"/>
    </location>
</feature>
<dbReference type="PANTHER" id="PTHR24381">
    <property type="entry name" value="ZINC FINGER PROTEIN"/>
    <property type="match status" value="1"/>
</dbReference>
<dbReference type="VEuPathDB" id="VectorBase:RPRC013831"/>
<proteinExistence type="predicted"/>
<dbReference type="Gene3D" id="3.30.160.60">
    <property type="entry name" value="Classic Zinc Finger"/>
    <property type="match status" value="4"/>
</dbReference>
<dbReference type="SMART" id="SM00355">
    <property type="entry name" value="ZnF_C2H2"/>
    <property type="match status" value="5"/>
</dbReference>
<dbReference type="GeneID" id="141461277"/>
<feature type="domain" description="C2H2-type" evidence="9">
    <location>
        <begin position="112"/>
        <end position="139"/>
    </location>
</feature>
<evidence type="ECO:0000256" key="7">
    <source>
        <dbReference type="ARBA" id="ARBA00023163"/>
    </source>
</evidence>
<keyword evidence="6" id="KW-0805">Transcription regulation</keyword>
<comment type="subcellular location">
    <subcellularLocation>
        <location evidence="1">Nucleus</location>
    </subcellularLocation>
</comment>
<keyword evidence="8" id="KW-0539">Nucleus</keyword>
<dbReference type="SUPFAM" id="SSF57667">
    <property type="entry name" value="beta-beta-alpha zinc fingers"/>
    <property type="match status" value="3"/>
</dbReference>
<feature type="domain" description="C2H2-type" evidence="9">
    <location>
        <begin position="140"/>
        <end position="162"/>
    </location>
</feature>
<dbReference type="eggNOG" id="KOG1721">
    <property type="taxonomic scope" value="Eukaryota"/>
</dbReference>
<sequence>MARRETEGEALEALYPETQILENSDWSSLLKCLKCDETFRDKQSKLRHQRERHGMFTCLICGKAFSQRSGLSHHLPMHSEIKAFQCSVCGKCFRQRSGLTHHKQTHSEVKAFSCDVCGKAFAQGSGLIHHKSTHSLVKSFTCHICGKSFAQRSGLAHHKNIHLKKLNEVITPDSTVSSRVMNFQQYLMSCSK</sequence>
<dbReference type="GO" id="GO:0000977">
    <property type="term" value="F:RNA polymerase II transcription regulatory region sequence-specific DNA binding"/>
    <property type="evidence" value="ECO:0007669"/>
    <property type="project" value="TreeGrafter"/>
</dbReference>
<protein>
    <recommendedName>
        <fullName evidence="9">C2H2-type domain-containing protein</fullName>
    </recommendedName>
</protein>
<name>T1IC11_RHOPR</name>
<evidence type="ECO:0000256" key="8">
    <source>
        <dbReference type="ARBA" id="ARBA00023242"/>
    </source>
</evidence>
<evidence type="ECO:0000256" key="1">
    <source>
        <dbReference type="ARBA" id="ARBA00004123"/>
    </source>
</evidence>
<dbReference type="Proteomes" id="UP000015103">
    <property type="component" value="Unassembled WGS sequence"/>
</dbReference>
<dbReference type="FunFam" id="3.30.160.60:FF:002061">
    <property type="entry name" value="Uncharacterized protein"/>
    <property type="match status" value="1"/>
</dbReference>
<dbReference type="FunFam" id="3.30.160.60:FF:000012">
    <property type="entry name" value="RB-associated KRAB zinc finger protein-like"/>
    <property type="match status" value="1"/>
</dbReference>
<evidence type="ECO:0000313" key="10">
    <source>
        <dbReference type="EnsemblMetazoa" id="RPRC013831-PA"/>
    </source>
</evidence>
<feature type="domain" description="C2H2-type" evidence="9">
    <location>
        <begin position="84"/>
        <end position="111"/>
    </location>
</feature>
<reference evidence="10" key="1">
    <citation type="submission" date="2015-05" db="UniProtKB">
        <authorList>
            <consortium name="EnsemblMetazoa"/>
        </authorList>
    </citation>
    <scope>IDENTIFICATION</scope>
</reference>
<dbReference type="OMA" id="GTDLQQH"/>
<keyword evidence="2" id="KW-0479">Metal-binding</keyword>
<dbReference type="PROSITE" id="PS50157">
    <property type="entry name" value="ZINC_FINGER_C2H2_2"/>
    <property type="match status" value="5"/>
</dbReference>
<keyword evidence="7" id="KW-0804">Transcription</keyword>
<evidence type="ECO:0000256" key="5">
    <source>
        <dbReference type="ARBA" id="ARBA00022833"/>
    </source>
</evidence>
<dbReference type="Pfam" id="PF00096">
    <property type="entry name" value="zf-C2H2"/>
    <property type="match status" value="4"/>
</dbReference>
<dbReference type="GO" id="GO:0008270">
    <property type="term" value="F:zinc ion binding"/>
    <property type="evidence" value="ECO:0007669"/>
    <property type="project" value="UniProtKB-KW"/>
</dbReference>
<dbReference type="GO" id="GO:0000981">
    <property type="term" value="F:DNA-binding transcription factor activity, RNA polymerase II-specific"/>
    <property type="evidence" value="ECO:0007669"/>
    <property type="project" value="TreeGrafter"/>
</dbReference>
<dbReference type="InParanoid" id="T1IC11"/>
<dbReference type="STRING" id="13249.T1IC11"/>
<keyword evidence="4" id="KW-0863">Zinc-finger</keyword>
<feature type="domain" description="C2H2-type" evidence="9">
    <location>
        <begin position="30"/>
        <end position="53"/>
    </location>
</feature>
<dbReference type="PROSITE" id="PS00028">
    <property type="entry name" value="ZINC_FINGER_C2H2_1"/>
    <property type="match status" value="4"/>
</dbReference>
<evidence type="ECO:0000259" key="9">
    <source>
        <dbReference type="PROSITE" id="PS50157"/>
    </source>
</evidence>
<dbReference type="PANTHER" id="PTHR24381:SF393">
    <property type="entry name" value="CHROMATIN-LINKED ADAPTOR FOR MSL PROTEINS, ISOFORM B"/>
    <property type="match status" value="1"/>
</dbReference>
<dbReference type="HOGENOM" id="CLU_1416778_0_0_1"/>
<accession>T1IC11</accession>
<dbReference type="EMBL" id="ACPB03001853">
    <property type="status" value="NOT_ANNOTATED_CDS"/>
    <property type="molecule type" value="Genomic_DNA"/>
</dbReference>
<dbReference type="EnsemblMetazoa" id="RPRC013831-RA">
    <property type="protein sequence ID" value="RPRC013831-PA"/>
    <property type="gene ID" value="RPRC013831"/>
</dbReference>
<dbReference type="InterPro" id="IPR013087">
    <property type="entry name" value="Znf_C2H2_type"/>
</dbReference>
<dbReference type="GO" id="GO:0005634">
    <property type="term" value="C:nucleus"/>
    <property type="evidence" value="ECO:0007669"/>
    <property type="project" value="UniProtKB-SubCell"/>
</dbReference>
<dbReference type="FunFam" id="3.30.160.60:FF:000502">
    <property type="entry name" value="Zinc finger protein 710"/>
    <property type="match status" value="1"/>
</dbReference>
<evidence type="ECO:0000313" key="11">
    <source>
        <dbReference type="Proteomes" id="UP000015103"/>
    </source>
</evidence>
<dbReference type="AlphaFoldDB" id="T1IC11"/>
<evidence type="ECO:0000256" key="3">
    <source>
        <dbReference type="ARBA" id="ARBA00022737"/>
    </source>
</evidence>